<dbReference type="SUPFAM" id="SSF46942">
    <property type="entry name" value="Elongation factor TFIIS domain 2"/>
    <property type="match status" value="1"/>
</dbReference>
<feature type="domain" description="TFIIS central" evidence="10">
    <location>
        <begin position="106"/>
        <end position="221"/>
    </location>
</feature>
<gene>
    <name evidence="11" type="ORF">BCR33DRAFT_695557</name>
</gene>
<dbReference type="InterPro" id="IPR017923">
    <property type="entry name" value="TFIIS_N"/>
</dbReference>
<dbReference type="CDD" id="cd13749">
    <property type="entry name" value="Zn-ribbon_TFIIS"/>
    <property type="match status" value="1"/>
</dbReference>
<organism evidence="11 12">
    <name type="scientific">Rhizoclosmatium globosum</name>
    <dbReference type="NCBI Taxonomy" id="329046"/>
    <lineage>
        <taxon>Eukaryota</taxon>
        <taxon>Fungi</taxon>
        <taxon>Fungi incertae sedis</taxon>
        <taxon>Chytridiomycota</taxon>
        <taxon>Chytridiomycota incertae sedis</taxon>
        <taxon>Chytridiomycetes</taxon>
        <taxon>Chytridiales</taxon>
        <taxon>Chytriomycetaceae</taxon>
        <taxon>Rhizoclosmatium</taxon>
    </lineage>
</organism>
<name>A0A1Y2CPX3_9FUNG</name>
<evidence type="ECO:0000259" key="8">
    <source>
        <dbReference type="PROSITE" id="PS51133"/>
    </source>
</evidence>
<keyword evidence="4 6" id="KW-0539">Nucleus</keyword>
<dbReference type="SMART" id="SM00440">
    <property type="entry name" value="ZnF_C2C2"/>
    <property type="match status" value="1"/>
</dbReference>
<keyword evidence="7" id="KW-1133">Transmembrane helix</keyword>
<dbReference type="GO" id="GO:0003676">
    <property type="term" value="F:nucleic acid binding"/>
    <property type="evidence" value="ECO:0007669"/>
    <property type="project" value="InterPro"/>
</dbReference>
<comment type="caution">
    <text evidence="11">The sequence shown here is derived from an EMBL/GenBank/DDBJ whole genome shotgun (WGS) entry which is preliminary data.</text>
</comment>
<evidence type="ECO:0000256" key="3">
    <source>
        <dbReference type="ARBA" id="ARBA00022833"/>
    </source>
</evidence>
<evidence type="ECO:0000313" key="11">
    <source>
        <dbReference type="EMBL" id="ORY49033.1"/>
    </source>
</evidence>
<protein>
    <submittedName>
        <fullName evidence="11">Transcription elongation factor</fullName>
    </submittedName>
</protein>
<evidence type="ECO:0000313" key="12">
    <source>
        <dbReference type="Proteomes" id="UP000193642"/>
    </source>
</evidence>
<dbReference type="GO" id="GO:0005737">
    <property type="term" value="C:cytoplasm"/>
    <property type="evidence" value="ECO:0007669"/>
    <property type="project" value="EnsemblFungi"/>
</dbReference>
<reference evidence="11 12" key="1">
    <citation type="submission" date="2016-07" db="EMBL/GenBank/DDBJ databases">
        <title>Pervasive Adenine N6-methylation of Active Genes in Fungi.</title>
        <authorList>
            <consortium name="DOE Joint Genome Institute"/>
            <person name="Mondo S.J."/>
            <person name="Dannebaum R.O."/>
            <person name="Kuo R.C."/>
            <person name="Labutti K."/>
            <person name="Haridas S."/>
            <person name="Kuo A."/>
            <person name="Salamov A."/>
            <person name="Ahrendt S.R."/>
            <person name="Lipzen A."/>
            <person name="Sullivan W."/>
            <person name="Andreopoulos W.B."/>
            <person name="Clum A."/>
            <person name="Lindquist E."/>
            <person name="Daum C."/>
            <person name="Ramamoorthy G.K."/>
            <person name="Gryganskyi A."/>
            <person name="Culley D."/>
            <person name="Magnuson J.K."/>
            <person name="James T.Y."/>
            <person name="O'Malley M.A."/>
            <person name="Stajich J.E."/>
            <person name="Spatafora J.W."/>
            <person name="Visel A."/>
            <person name="Grigoriev I.V."/>
        </authorList>
    </citation>
    <scope>NUCLEOTIDE SEQUENCE [LARGE SCALE GENOMIC DNA]</scope>
    <source>
        <strain evidence="11 12">JEL800</strain>
    </source>
</reference>
<dbReference type="SMART" id="SM00510">
    <property type="entry name" value="TFS2M"/>
    <property type="match status" value="1"/>
</dbReference>
<evidence type="ECO:0000256" key="7">
    <source>
        <dbReference type="SAM" id="Phobius"/>
    </source>
</evidence>
<dbReference type="GO" id="GO:0005634">
    <property type="term" value="C:nucleus"/>
    <property type="evidence" value="ECO:0007669"/>
    <property type="project" value="UniProtKB-SubCell"/>
</dbReference>
<feature type="domain" description="TFIIS-type" evidence="8">
    <location>
        <begin position="224"/>
        <end position="264"/>
    </location>
</feature>
<dbReference type="Pfam" id="PF01096">
    <property type="entry name" value="Zn_ribbon_TFIIS"/>
    <property type="match status" value="1"/>
</dbReference>
<accession>A0A1Y2CPX3</accession>
<evidence type="ECO:0000259" key="10">
    <source>
        <dbReference type="PROSITE" id="PS51321"/>
    </source>
</evidence>
<dbReference type="PROSITE" id="PS51133">
    <property type="entry name" value="ZF_TFIIS_2"/>
    <property type="match status" value="1"/>
</dbReference>
<keyword evidence="12" id="KW-1185">Reference proteome</keyword>
<keyword evidence="1" id="KW-0479">Metal-binding</keyword>
<dbReference type="Proteomes" id="UP000193642">
    <property type="component" value="Unassembled WGS sequence"/>
</dbReference>
<dbReference type="SUPFAM" id="SSF57783">
    <property type="entry name" value="Zinc beta-ribbon"/>
    <property type="match status" value="1"/>
</dbReference>
<dbReference type="PIRSF" id="PIRSF006704">
    <property type="entry name" value="TF_IIS"/>
    <property type="match status" value="1"/>
</dbReference>
<feature type="domain" description="TFIIS N-terminal" evidence="9">
    <location>
        <begin position="1"/>
        <end position="32"/>
    </location>
</feature>
<comment type="subcellular location">
    <subcellularLocation>
        <location evidence="6">Nucleus</location>
    </subcellularLocation>
</comment>
<evidence type="ECO:0000256" key="2">
    <source>
        <dbReference type="ARBA" id="ARBA00022771"/>
    </source>
</evidence>
<dbReference type="GO" id="GO:0006351">
    <property type="term" value="P:DNA-templated transcription"/>
    <property type="evidence" value="ECO:0007669"/>
    <property type="project" value="InterPro"/>
</dbReference>
<dbReference type="PANTHER" id="PTHR11477">
    <property type="entry name" value="TRANSCRIPTION FACTOR S-II ZINC FINGER DOMAIN-CONTAINING PROTEIN"/>
    <property type="match status" value="1"/>
</dbReference>
<dbReference type="PROSITE" id="PS51319">
    <property type="entry name" value="TFIIS_N"/>
    <property type="match status" value="1"/>
</dbReference>
<dbReference type="InterPro" id="IPR035100">
    <property type="entry name" value="TF_IIS-typ"/>
</dbReference>
<dbReference type="InterPro" id="IPR003618">
    <property type="entry name" value="TFIIS_cen_dom"/>
</dbReference>
<dbReference type="PANTHER" id="PTHR11477:SF0">
    <property type="entry name" value="IP08861P-RELATED"/>
    <property type="match status" value="1"/>
</dbReference>
<keyword evidence="11" id="KW-0648">Protein biosynthesis</keyword>
<keyword evidence="7" id="KW-0472">Membrane</keyword>
<evidence type="ECO:0000256" key="6">
    <source>
        <dbReference type="PROSITE-ProRule" id="PRU00649"/>
    </source>
</evidence>
<dbReference type="OrthoDB" id="44867at2759"/>
<evidence type="ECO:0000256" key="5">
    <source>
        <dbReference type="PROSITE-ProRule" id="PRU00472"/>
    </source>
</evidence>
<dbReference type="InterPro" id="IPR036575">
    <property type="entry name" value="TFIIS_cen_dom_sf"/>
</dbReference>
<evidence type="ECO:0000256" key="4">
    <source>
        <dbReference type="ARBA" id="ARBA00023242"/>
    </source>
</evidence>
<dbReference type="STRING" id="329046.A0A1Y2CPX3"/>
<dbReference type="Pfam" id="PF07500">
    <property type="entry name" value="TFIIS_M"/>
    <property type="match status" value="1"/>
</dbReference>
<keyword evidence="7" id="KW-0812">Transmembrane</keyword>
<evidence type="ECO:0000259" key="9">
    <source>
        <dbReference type="PROSITE" id="PS51319"/>
    </source>
</evidence>
<evidence type="ECO:0000256" key="1">
    <source>
        <dbReference type="ARBA" id="ARBA00022723"/>
    </source>
</evidence>
<dbReference type="InterPro" id="IPR001222">
    <property type="entry name" value="Znf_TFIIS"/>
</dbReference>
<feature type="transmembrane region" description="Helical" evidence="7">
    <location>
        <begin position="28"/>
        <end position="48"/>
    </location>
</feature>
<dbReference type="GO" id="GO:0003746">
    <property type="term" value="F:translation elongation factor activity"/>
    <property type="evidence" value="ECO:0007669"/>
    <property type="project" value="UniProtKB-KW"/>
</dbReference>
<proteinExistence type="predicted"/>
<dbReference type="GO" id="GO:0008270">
    <property type="term" value="F:zinc ion binding"/>
    <property type="evidence" value="ECO:0007669"/>
    <property type="project" value="UniProtKB-KW"/>
</dbReference>
<dbReference type="Gene3D" id="2.20.25.10">
    <property type="match status" value="1"/>
</dbReference>
<keyword evidence="2 5" id="KW-0863">Zinc-finger</keyword>
<dbReference type="EMBL" id="MCGO01000010">
    <property type="protein sequence ID" value="ORY49033.1"/>
    <property type="molecule type" value="Genomic_DNA"/>
</dbReference>
<dbReference type="PROSITE" id="PS51321">
    <property type="entry name" value="TFIIS_CENTRAL"/>
    <property type="match status" value="1"/>
</dbReference>
<keyword evidence="11" id="KW-0251">Elongation factor</keyword>
<keyword evidence="3" id="KW-0862">Zinc</keyword>
<dbReference type="Gene3D" id="1.10.472.30">
    <property type="entry name" value="Transcription elongation factor S-II, central domain"/>
    <property type="match status" value="1"/>
</dbReference>
<dbReference type="AlphaFoldDB" id="A0A1Y2CPX3"/>
<sequence>MNGLRKNASAPAAVQSIANALTKKWSKLLASSAPLFVVGFFFFFGFFGGNSACSGPARALALNGLGSFCHRLRPACFAAASTPVLIRPDPEFNPAVALKSAIGDKPRDKTVELFVNAFSIGIQNADQKLLLWKARQIEEAMFKEYNGFSEKYKSQFRTLLSNLKNVDNLKLRTEILGGDIAAKSVATFTSQDLMSESAKFAAKKAEAEFNHWASTAKSTEAVTDEFKCGKCGQRKCTYYQKQTRSADEPMTTFVTCQNCGNKWKFC</sequence>